<dbReference type="InterPro" id="IPR008974">
    <property type="entry name" value="TRAF-like"/>
</dbReference>
<feature type="domain" description="MATH" evidence="4">
    <location>
        <begin position="26"/>
        <end position="152"/>
    </location>
</feature>
<evidence type="ECO:0000313" key="6">
    <source>
        <dbReference type="Proteomes" id="UP000324897"/>
    </source>
</evidence>
<protein>
    <recommendedName>
        <fullName evidence="7">BTB domain-containing protein</fullName>
    </recommendedName>
</protein>
<evidence type="ECO:0000256" key="1">
    <source>
        <dbReference type="ARBA" id="ARBA00004906"/>
    </source>
</evidence>
<dbReference type="CDD" id="cd00121">
    <property type="entry name" value="MATH"/>
    <property type="match status" value="1"/>
</dbReference>
<dbReference type="Gramene" id="TVU42494">
    <property type="protein sequence ID" value="TVU42494"/>
    <property type="gene ID" value="EJB05_08903"/>
</dbReference>
<dbReference type="PANTHER" id="PTHR26379:SF187">
    <property type="entry name" value="OS07G0655300 PROTEIN"/>
    <property type="match status" value="1"/>
</dbReference>
<feature type="non-terminal residue" evidence="5">
    <location>
        <position position="1"/>
    </location>
</feature>
<dbReference type="PROSITE" id="PS50097">
    <property type="entry name" value="BTB"/>
    <property type="match status" value="1"/>
</dbReference>
<evidence type="ECO:0000313" key="5">
    <source>
        <dbReference type="EMBL" id="TVU42494.1"/>
    </source>
</evidence>
<dbReference type="InterPro" id="IPR045005">
    <property type="entry name" value="BPM1-6"/>
</dbReference>
<evidence type="ECO:0008006" key="7">
    <source>
        <dbReference type="Google" id="ProtNLM"/>
    </source>
</evidence>
<dbReference type="InterPro" id="IPR056423">
    <property type="entry name" value="BACK_BPM_SPOP"/>
</dbReference>
<dbReference type="Pfam" id="PF24570">
    <property type="entry name" value="BACK_BPM_SPOP"/>
    <property type="match status" value="1"/>
</dbReference>
<dbReference type="SUPFAM" id="SSF49599">
    <property type="entry name" value="TRAF domain-like"/>
    <property type="match status" value="1"/>
</dbReference>
<comment type="pathway">
    <text evidence="1">Protein modification; protein ubiquitination.</text>
</comment>
<dbReference type="Proteomes" id="UP000324897">
    <property type="component" value="Unassembled WGS sequence"/>
</dbReference>
<sequence>MASLSKPRPTTPSTTTTSTCTVAADRGTHLFHVASYTLHEGLDAGKSIRSAPFSVGGYDWAVRFYPNGVQKAEGTGGASMLLLELVTANAEATATCHFRLLDRGTGASSCGWHLPTLLYKSGSSVELAVVRTFKRKLLMYVHDDQLTIQCEVSVIQQPQVSETKYISAIQEPPSDLSEHLGRLLAEKEGSDVTFEVQGEAFEAHKIVLAMRSPVFKAKFYGPDCDESAGCFTIDDMRPAVFRAMLHFIYTDSLPCEQDDDLTTDSKQEMIRHLLVAADQYGVKRLKLMCEDILCRSLSVGNVATTLSFAKEHALCILKDNCIEFITSSNKIDDVVASKGYEHLKRTRPSVLVEVLEKSSKLHKV</sequence>
<dbReference type="EMBL" id="RWGY01000005">
    <property type="protein sequence ID" value="TVU42494.1"/>
    <property type="molecule type" value="Genomic_DNA"/>
</dbReference>
<reference evidence="5 6" key="1">
    <citation type="journal article" date="2019" name="Sci. Rep.">
        <title>A high-quality genome of Eragrostis curvula grass provides insights into Poaceae evolution and supports new strategies to enhance forage quality.</title>
        <authorList>
            <person name="Carballo J."/>
            <person name="Santos B.A.C.M."/>
            <person name="Zappacosta D."/>
            <person name="Garbus I."/>
            <person name="Selva J.P."/>
            <person name="Gallo C.A."/>
            <person name="Diaz A."/>
            <person name="Albertini E."/>
            <person name="Caccamo M."/>
            <person name="Echenique V."/>
        </authorList>
    </citation>
    <scope>NUCLEOTIDE SEQUENCE [LARGE SCALE GENOMIC DNA]</scope>
    <source>
        <strain evidence="6">cv. Victoria</strain>
        <tissue evidence="5">Leaf</tissue>
    </source>
</reference>
<dbReference type="Gene3D" id="2.60.210.10">
    <property type="entry name" value="Apoptosis, Tumor Necrosis Factor Receptor Associated Protein 2, Chain A"/>
    <property type="match status" value="1"/>
</dbReference>
<dbReference type="Pfam" id="PF22486">
    <property type="entry name" value="MATH_2"/>
    <property type="match status" value="1"/>
</dbReference>
<evidence type="ECO:0000259" key="4">
    <source>
        <dbReference type="PROSITE" id="PS50144"/>
    </source>
</evidence>
<dbReference type="Gene3D" id="1.25.40.420">
    <property type="match status" value="1"/>
</dbReference>
<dbReference type="Pfam" id="PF00651">
    <property type="entry name" value="BTB"/>
    <property type="match status" value="1"/>
</dbReference>
<dbReference type="SUPFAM" id="SSF54695">
    <property type="entry name" value="POZ domain"/>
    <property type="match status" value="1"/>
</dbReference>
<dbReference type="OrthoDB" id="670613at2759"/>
<name>A0A5J9W4R3_9POAL</name>
<keyword evidence="6" id="KW-1185">Reference proteome</keyword>
<dbReference type="SMART" id="SM00225">
    <property type="entry name" value="BTB"/>
    <property type="match status" value="1"/>
</dbReference>
<accession>A0A5J9W4R3</accession>
<dbReference type="InterPro" id="IPR011333">
    <property type="entry name" value="SKP1/BTB/POZ_sf"/>
</dbReference>
<dbReference type="CDD" id="cd18280">
    <property type="entry name" value="BTB_POZ_BPM_plant"/>
    <property type="match status" value="1"/>
</dbReference>
<dbReference type="PROSITE" id="PS50144">
    <property type="entry name" value="MATH"/>
    <property type="match status" value="1"/>
</dbReference>
<feature type="domain" description="BTB" evidence="3">
    <location>
        <begin position="190"/>
        <end position="257"/>
    </location>
</feature>
<dbReference type="InterPro" id="IPR000210">
    <property type="entry name" value="BTB/POZ_dom"/>
</dbReference>
<organism evidence="5 6">
    <name type="scientific">Eragrostis curvula</name>
    <name type="common">weeping love grass</name>
    <dbReference type="NCBI Taxonomy" id="38414"/>
    <lineage>
        <taxon>Eukaryota</taxon>
        <taxon>Viridiplantae</taxon>
        <taxon>Streptophyta</taxon>
        <taxon>Embryophyta</taxon>
        <taxon>Tracheophyta</taxon>
        <taxon>Spermatophyta</taxon>
        <taxon>Magnoliopsida</taxon>
        <taxon>Liliopsida</taxon>
        <taxon>Poales</taxon>
        <taxon>Poaceae</taxon>
        <taxon>PACMAD clade</taxon>
        <taxon>Chloridoideae</taxon>
        <taxon>Eragrostideae</taxon>
        <taxon>Eragrostidinae</taxon>
        <taxon>Eragrostis</taxon>
    </lineage>
</organism>
<dbReference type="AlphaFoldDB" id="A0A5J9W4R3"/>
<comment type="caution">
    <text evidence="5">The sequence shown here is derived from an EMBL/GenBank/DDBJ whole genome shotgun (WGS) entry which is preliminary data.</text>
</comment>
<dbReference type="PANTHER" id="PTHR26379">
    <property type="entry name" value="BTB/POZ AND MATH DOMAIN-CONTAINING PROTEIN 1"/>
    <property type="match status" value="1"/>
</dbReference>
<dbReference type="Gene3D" id="3.30.710.10">
    <property type="entry name" value="Potassium Channel Kv1.1, Chain A"/>
    <property type="match status" value="1"/>
</dbReference>
<dbReference type="InterPro" id="IPR002083">
    <property type="entry name" value="MATH/TRAF_dom"/>
</dbReference>
<evidence type="ECO:0000256" key="2">
    <source>
        <dbReference type="ARBA" id="ARBA00010846"/>
    </source>
</evidence>
<dbReference type="GO" id="GO:0016567">
    <property type="term" value="P:protein ubiquitination"/>
    <property type="evidence" value="ECO:0007669"/>
    <property type="project" value="InterPro"/>
</dbReference>
<evidence type="ECO:0000259" key="3">
    <source>
        <dbReference type="PROSITE" id="PS50097"/>
    </source>
</evidence>
<gene>
    <name evidence="5" type="ORF">EJB05_08903</name>
</gene>
<proteinExistence type="inferred from homology"/>
<comment type="similarity">
    <text evidence="2">Belongs to the Tdpoz family.</text>
</comment>